<dbReference type="SUPFAM" id="SSF56112">
    <property type="entry name" value="Protein kinase-like (PK-like)"/>
    <property type="match status" value="1"/>
</dbReference>
<accession>A0ABQ5TQL6</accession>
<dbReference type="InterPro" id="IPR000719">
    <property type="entry name" value="Prot_kinase_dom"/>
</dbReference>
<comment type="caution">
    <text evidence="2">The sequence shown here is derived from an EMBL/GenBank/DDBJ whole genome shotgun (WGS) entry which is preliminary data.</text>
</comment>
<dbReference type="InterPro" id="IPR011009">
    <property type="entry name" value="Kinase-like_dom_sf"/>
</dbReference>
<evidence type="ECO:0000313" key="3">
    <source>
        <dbReference type="Proteomes" id="UP001275436"/>
    </source>
</evidence>
<keyword evidence="3" id="KW-1185">Reference proteome</keyword>
<evidence type="ECO:0000313" key="2">
    <source>
        <dbReference type="EMBL" id="GLO68475.1"/>
    </source>
</evidence>
<dbReference type="PROSITE" id="PS00109">
    <property type="entry name" value="PROTEIN_KINASE_TYR"/>
    <property type="match status" value="1"/>
</dbReference>
<dbReference type="PROSITE" id="PS50011">
    <property type="entry name" value="PROTEIN_KINASE_DOM"/>
    <property type="match status" value="1"/>
</dbReference>
<feature type="domain" description="Protein kinase" evidence="1">
    <location>
        <begin position="6"/>
        <end position="279"/>
    </location>
</feature>
<dbReference type="SMART" id="SM00220">
    <property type="entry name" value="S_TKc"/>
    <property type="match status" value="1"/>
</dbReference>
<sequence length="442" mass="51804">MNLSELTYENVHASGGFAIIQRYKNLETNQKFAVKKINKELIDDLDYVERFIKEIEYTKRLRENKNIIDIFGEKINHDMKEFYYIMPLAKINLDKYIIKNNEHLNFSQRIYLFEQILNGIKFAHEKNIWHRDLTPTNILLFDEESSYPTVKICDFGLGKDPESLSRMANSSIGGHGQWMYVDPDQYDSLKNGTNISDIFSLGKILYFLITGKKPLIIQDIKFKNVIDKAINKEYDNVLEFEKDFVRMTDIYRELAKSESLTLQEYKEEYGESVNWEDFYKISLKASTIEHIYNDFMNPAMEILDDENQIKEFLDVVGNQDELFINRFVEALDYCHSSTGWPFNKLNDITKFLIRFAHASSSQTVKLTCLKNAWYIAAVDDQWISQDIIISTIEKHQFPSQIDDKFASYILETGKSFDKLKKINLNGVQNPKTKRAISKLRNS</sequence>
<dbReference type="RefSeq" id="WP_317958694.1">
    <property type="nucleotide sequence ID" value="NZ_BSKO01000002.1"/>
</dbReference>
<dbReference type="Gene3D" id="1.10.510.10">
    <property type="entry name" value="Transferase(Phosphotransferase) domain 1"/>
    <property type="match status" value="1"/>
</dbReference>
<dbReference type="Pfam" id="PF00069">
    <property type="entry name" value="Pkinase"/>
    <property type="match status" value="1"/>
</dbReference>
<evidence type="ECO:0000259" key="1">
    <source>
        <dbReference type="PROSITE" id="PS50011"/>
    </source>
</evidence>
<protein>
    <recommendedName>
        <fullName evidence="1">Protein kinase domain-containing protein</fullName>
    </recommendedName>
</protein>
<name>A0ABQ5TQL6_9BACI</name>
<reference evidence="2 3" key="1">
    <citation type="submission" date="2023-02" db="EMBL/GenBank/DDBJ databases">
        <title>Oceanobacillus kimchii IFOP_LL358 isolated form Alexandrium catenella lab strain.</title>
        <authorList>
            <person name="Gajardo G."/>
            <person name="Ueki S."/>
            <person name="Maruyama F."/>
        </authorList>
    </citation>
    <scope>NUCLEOTIDE SEQUENCE [LARGE SCALE GENOMIC DNA]</scope>
    <source>
        <strain evidence="2 3">IFOP_LL358</strain>
    </source>
</reference>
<dbReference type="InterPro" id="IPR008266">
    <property type="entry name" value="Tyr_kinase_AS"/>
</dbReference>
<organism evidence="2 3">
    <name type="scientific">Oceanobacillus kimchii</name>
    <dbReference type="NCBI Taxonomy" id="746691"/>
    <lineage>
        <taxon>Bacteria</taxon>
        <taxon>Bacillati</taxon>
        <taxon>Bacillota</taxon>
        <taxon>Bacilli</taxon>
        <taxon>Bacillales</taxon>
        <taxon>Bacillaceae</taxon>
        <taxon>Oceanobacillus</taxon>
    </lineage>
</organism>
<dbReference type="Proteomes" id="UP001275436">
    <property type="component" value="Unassembled WGS sequence"/>
</dbReference>
<dbReference type="PANTHER" id="PTHR44167">
    <property type="entry name" value="OVARIAN-SPECIFIC SERINE/THREONINE-PROTEIN KINASE LOK-RELATED"/>
    <property type="match status" value="1"/>
</dbReference>
<gene>
    <name evidence="2" type="ORF">MACH08_42590</name>
</gene>
<dbReference type="EMBL" id="BSKO01000002">
    <property type="protein sequence ID" value="GLO68475.1"/>
    <property type="molecule type" value="Genomic_DNA"/>
</dbReference>
<dbReference type="PANTHER" id="PTHR44167:SF24">
    <property type="entry name" value="SERINE_THREONINE-PROTEIN KINASE CHK2"/>
    <property type="match status" value="1"/>
</dbReference>
<proteinExistence type="predicted"/>